<feature type="domain" description="C2H2-type" evidence="2">
    <location>
        <begin position="757"/>
        <end position="780"/>
    </location>
</feature>
<gene>
    <name evidence="4" type="ORF">WA026_000429</name>
</gene>
<proteinExistence type="predicted"/>
<organism evidence="4 5">
    <name type="scientific">Henosepilachna vigintioctopunctata</name>
    <dbReference type="NCBI Taxonomy" id="420089"/>
    <lineage>
        <taxon>Eukaryota</taxon>
        <taxon>Metazoa</taxon>
        <taxon>Ecdysozoa</taxon>
        <taxon>Arthropoda</taxon>
        <taxon>Hexapoda</taxon>
        <taxon>Insecta</taxon>
        <taxon>Pterygota</taxon>
        <taxon>Neoptera</taxon>
        <taxon>Endopterygota</taxon>
        <taxon>Coleoptera</taxon>
        <taxon>Polyphaga</taxon>
        <taxon>Cucujiformia</taxon>
        <taxon>Coccinelloidea</taxon>
        <taxon>Coccinellidae</taxon>
        <taxon>Epilachninae</taxon>
        <taxon>Epilachnini</taxon>
        <taxon>Henosepilachna</taxon>
    </lineage>
</organism>
<feature type="domain" description="C2H2-type" evidence="2">
    <location>
        <begin position="725"/>
        <end position="749"/>
    </location>
</feature>
<evidence type="ECO:0000313" key="5">
    <source>
        <dbReference type="Proteomes" id="UP001431783"/>
    </source>
</evidence>
<dbReference type="Proteomes" id="UP001431783">
    <property type="component" value="Unassembled WGS sequence"/>
</dbReference>
<feature type="domain" description="ZAD" evidence="3">
    <location>
        <begin position="9"/>
        <end position="82"/>
    </location>
</feature>
<dbReference type="SMART" id="SM00868">
    <property type="entry name" value="zf-AD"/>
    <property type="match status" value="2"/>
</dbReference>
<dbReference type="GO" id="GO:0005634">
    <property type="term" value="C:nucleus"/>
    <property type="evidence" value="ECO:0007669"/>
    <property type="project" value="InterPro"/>
</dbReference>
<dbReference type="AlphaFoldDB" id="A0AAW1V0F6"/>
<evidence type="ECO:0000259" key="3">
    <source>
        <dbReference type="SMART" id="SM00868"/>
    </source>
</evidence>
<evidence type="ECO:0000259" key="2">
    <source>
        <dbReference type="SMART" id="SM00355"/>
    </source>
</evidence>
<evidence type="ECO:0000256" key="1">
    <source>
        <dbReference type="SAM" id="MobiDB-lite"/>
    </source>
</evidence>
<sequence length="831" mass="95370">MNEQINKDCCYLCDTYLTSIPNKVQIEPKRNAVERISTVKKYLPTINKWQFDLICESCLNYILDFDEIRGKWENNESIFKQKTQDRSKGLSDISNSKKKKCTYICRLCLNAINAQEVTFVYHDDQVYESSYVHKMLSLHSPHTDLSLTENPVICNECLDEIQTFDAFYQMWMEVQDSKVQCSDRNVNLCDGDVQLRSSDDNTESRTRCNLTEEESIGSTLSNAENLLSDRFDFTNGISTGKSSNDDIFLISDDEDTENQISNSAKIEVDTFTEAESAVRGLLNNEDSVSGGTREEFQNDVCSVSDDEDIIEQSLDVNQNSTPISGDCNLAQIIPVKENVPPGICNDDVTETILSESDGLFYRNECDALHSSFKVDENSDINSDECRIRLWTSNEEHLLIPDNEFSLENISGSSMPVQEKFAFVEIDDSESQDSDDCEEISTPLLPKISKVCSVNENEISMNDTKIEENESHQYFASNTDFSNESAAVITPSIEINMTKVKELFQHSPGGTIVVLDDENEFEMSPQDVPRLEINMSKVKELFQDENKDFFIEDNKESNLEENLSDFLQFNKSTNLKRNIDISNELLDFEHQLELDDAHVKKFKVEENSTSPPKDKYTFLSAFKDFVVTKEKEPEQSSSSKKSSKKSAGTLDVTVSNDDNSECYCKWYPYEQRSSNKSKSRKKIKAIVMENPMGSQIYQCNKCLLSVDKECDLLSHNCIKSKVKERFSCTRRRCHFSSQEEENFVLHSIFHNVEDLGWLKCTICEFRTLDDHFMAEHHKQSHQMGIVQKHSKCSFCYFEADDPLILKHHIKRRHRANVTYLKSKMNKKVEAPR</sequence>
<evidence type="ECO:0008006" key="6">
    <source>
        <dbReference type="Google" id="ProtNLM"/>
    </source>
</evidence>
<dbReference type="EMBL" id="JARQZJ010000121">
    <property type="protein sequence ID" value="KAK9888160.1"/>
    <property type="molecule type" value="Genomic_DNA"/>
</dbReference>
<dbReference type="SMART" id="SM00355">
    <property type="entry name" value="ZnF_C2H2"/>
    <property type="match status" value="3"/>
</dbReference>
<accession>A0AAW1V0F6</accession>
<dbReference type="GO" id="GO:0008270">
    <property type="term" value="F:zinc ion binding"/>
    <property type="evidence" value="ECO:0007669"/>
    <property type="project" value="InterPro"/>
</dbReference>
<dbReference type="SUPFAM" id="SSF57716">
    <property type="entry name" value="Glucocorticoid receptor-like (DNA-binding domain)"/>
    <property type="match status" value="1"/>
</dbReference>
<comment type="caution">
    <text evidence="4">The sequence shown here is derived from an EMBL/GenBank/DDBJ whole genome shotgun (WGS) entry which is preliminary data.</text>
</comment>
<dbReference type="Gene3D" id="3.40.1800.20">
    <property type="match status" value="1"/>
</dbReference>
<feature type="region of interest" description="Disordered" evidence="1">
    <location>
        <begin position="632"/>
        <end position="651"/>
    </location>
</feature>
<feature type="domain" description="C2H2-type" evidence="2">
    <location>
        <begin position="789"/>
        <end position="812"/>
    </location>
</feature>
<evidence type="ECO:0000313" key="4">
    <source>
        <dbReference type="EMBL" id="KAK9888160.1"/>
    </source>
</evidence>
<name>A0AAW1V0F6_9CUCU</name>
<reference evidence="4 5" key="1">
    <citation type="submission" date="2023-03" db="EMBL/GenBank/DDBJ databases">
        <title>Genome insight into feeding habits of ladybird beetles.</title>
        <authorList>
            <person name="Li H.-S."/>
            <person name="Huang Y.-H."/>
            <person name="Pang H."/>
        </authorList>
    </citation>
    <scope>NUCLEOTIDE SEQUENCE [LARGE SCALE GENOMIC DNA]</scope>
    <source>
        <strain evidence="4">SYSU_2023b</strain>
        <tissue evidence="4">Whole body</tissue>
    </source>
</reference>
<feature type="domain" description="ZAD" evidence="3">
    <location>
        <begin position="104"/>
        <end position="181"/>
    </location>
</feature>
<keyword evidence="5" id="KW-1185">Reference proteome</keyword>
<dbReference type="InterPro" id="IPR013087">
    <property type="entry name" value="Znf_C2H2_type"/>
</dbReference>
<dbReference type="InterPro" id="IPR012934">
    <property type="entry name" value="Znf_AD"/>
</dbReference>
<protein>
    <recommendedName>
        <fullName evidence="6">ZAD domain-containing protein</fullName>
    </recommendedName>
</protein>